<dbReference type="Gene3D" id="3.40.50.2000">
    <property type="entry name" value="Glycogen Phosphorylase B"/>
    <property type="match status" value="2"/>
</dbReference>
<evidence type="ECO:0000256" key="1">
    <source>
        <dbReference type="ARBA" id="ARBA00022679"/>
    </source>
</evidence>
<name>A0A934S9X5_9BACT</name>
<reference evidence="3" key="1">
    <citation type="submission" date="2021-01" db="EMBL/GenBank/DDBJ databases">
        <title>Modified the classification status of verrucomicrobia.</title>
        <authorList>
            <person name="Feng X."/>
        </authorList>
    </citation>
    <scope>NUCLEOTIDE SEQUENCE</scope>
    <source>
        <strain evidence="3">KCTC 22041</strain>
    </source>
</reference>
<keyword evidence="1" id="KW-0808">Transferase</keyword>
<dbReference type="PANTHER" id="PTHR46401:SF2">
    <property type="entry name" value="GLYCOSYLTRANSFERASE WBBK-RELATED"/>
    <property type="match status" value="1"/>
</dbReference>
<proteinExistence type="predicted"/>
<dbReference type="AlphaFoldDB" id="A0A934S9X5"/>
<dbReference type="CDD" id="cd03801">
    <property type="entry name" value="GT4_PimA-like"/>
    <property type="match status" value="1"/>
</dbReference>
<evidence type="ECO:0000313" key="4">
    <source>
        <dbReference type="Proteomes" id="UP000603141"/>
    </source>
</evidence>
<sequence length="378" mass="42148">MKLAYVSPYASNDVHAWSGLVFYIRKALEDADFEVETTDGLEECGRVAGKIKELAYRYLARKRFVRNRAPKVLDHYARQVEAGLARIDPDVIFSPGTVPLAHLETDRPIVFWTDATFAGLTDYYGLFSKLCRQSRRDGNRMEQAALDRCSLAIYSSRWAADTALQQYDVDPRKVKVVPFGANLVGRRTSEQVEKMLQQKDWGSCKLLFIGVEWERKGGSIALETARALNALGLRTELHVVGCEPPGLTPDFVIRHGFISKKSAEGRARLEQLLTAAHFLIVPSRAECYGLVYAEASAYGLPSLAADTGGVSSVVRNAVNGQLFPLEAGGEEYAEYIGSQLGSRRNYESLCRSSFNEYEEQLNWDVAGGRVAEMVRELR</sequence>
<dbReference type="GO" id="GO:0009103">
    <property type="term" value="P:lipopolysaccharide biosynthetic process"/>
    <property type="evidence" value="ECO:0007669"/>
    <property type="project" value="TreeGrafter"/>
</dbReference>
<protein>
    <submittedName>
        <fullName evidence="3">Glycosyltransferase family 4 protein</fullName>
    </submittedName>
</protein>
<dbReference type="Proteomes" id="UP000603141">
    <property type="component" value="Unassembled WGS sequence"/>
</dbReference>
<dbReference type="EMBL" id="JAENIJ010000009">
    <property type="protein sequence ID" value="MBK1882342.1"/>
    <property type="molecule type" value="Genomic_DNA"/>
</dbReference>
<feature type="domain" description="Glycosyltransferase subfamily 4-like N-terminal" evidence="2">
    <location>
        <begin position="23"/>
        <end position="182"/>
    </location>
</feature>
<dbReference type="InterPro" id="IPR028098">
    <property type="entry name" value="Glyco_trans_4-like_N"/>
</dbReference>
<accession>A0A934S9X5</accession>
<keyword evidence="4" id="KW-1185">Reference proteome</keyword>
<evidence type="ECO:0000259" key="2">
    <source>
        <dbReference type="Pfam" id="PF13439"/>
    </source>
</evidence>
<dbReference type="PANTHER" id="PTHR46401">
    <property type="entry name" value="GLYCOSYLTRANSFERASE WBBK-RELATED"/>
    <property type="match status" value="1"/>
</dbReference>
<comment type="caution">
    <text evidence="3">The sequence shown here is derived from an EMBL/GenBank/DDBJ whole genome shotgun (WGS) entry which is preliminary data.</text>
</comment>
<evidence type="ECO:0000313" key="3">
    <source>
        <dbReference type="EMBL" id="MBK1882342.1"/>
    </source>
</evidence>
<dbReference type="RefSeq" id="WP_200269377.1">
    <property type="nucleotide sequence ID" value="NZ_JAENIJ010000009.1"/>
</dbReference>
<organism evidence="3 4">
    <name type="scientific">Luteolibacter pohnpeiensis</name>
    <dbReference type="NCBI Taxonomy" id="454153"/>
    <lineage>
        <taxon>Bacteria</taxon>
        <taxon>Pseudomonadati</taxon>
        <taxon>Verrucomicrobiota</taxon>
        <taxon>Verrucomicrobiia</taxon>
        <taxon>Verrucomicrobiales</taxon>
        <taxon>Verrucomicrobiaceae</taxon>
        <taxon>Luteolibacter</taxon>
    </lineage>
</organism>
<gene>
    <name evidence="3" type="ORF">JIN85_07945</name>
</gene>
<dbReference type="Pfam" id="PF13439">
    <property type="entry name" value="Glyco_transf_4"/>
    <property type="match status" value="1"/>
</dbReference>
<dbReference type="SUPFAM" id="SSF53756">
    <property type="entry name" value="UDP-Glycosyltransferase/glycogen phosphorylase"/>
    <property type="match status" value="1"/>
</dbReference>
<dbReference type="Pfam" id="PF13692">
    <property type="entry name" value="Glyco_trans_1_4"/>
    <property type="match status" value="1"/>
</dbReference>
<dbReference type="GO" id="GO:0016757">
    <property type="term" value="F:glycosyltransferase activity"/>
    <property type="evidence" value="ECO:0007669"/>
    <property type="project" value="UniProtKB-ARBA"/>
</dbReference>